<accession>A0ABU3U7I9</accession>
<reference evidence="4 5" key="1">
    <citation type="submission" date="2023-10" db="EMBL/GenBank/DDBJ databases">
        <title>Marimonas sp. nov. isolated from tidal mud flat.</title>
        <authorList>
            <person name="Jaincy N.J."/>
            <person name="Srinivasan S."/>
            <person name="Lee S.-S."/>
        </authorList>
    </citation>
    <scope>NUCLEOTIDE SEQUENCE [LARGE SCALE GENOMIC DNA]</scope>
    <source>
        <strain evidence="4 5">MJ-SS3</strain>
    </source>
</reference>
<dbReference type="Proteomes" id="UP001268651">
    <property type="component" value="Unassembled WGS sequence"/>
</dbReference>
<dbReference type="Pfam" id="PF02494">
    <property type="entry name" value="HYR"/>
    <property type="match status" value="1"/>
</dbReference>
<sequence>MKKKYVALLLLICCYNIYANNYLNSSFHFLPTNNLQAKLITFFVDTFKDKEQVNNTISSAFLNNKNLKTVKTSAFVITGCPSNINVNNDAGNCNALISSNLDVTSFTGTLNWTMTGATSGSGSGQIGSYTFNVGVTTINYIDDDGGSGCSFTVTVNDSESPVVSNCMTRYPNVNSGACSYVAYNNFFPTATDNCTTVNVVDWSASGATTTNNIIEGKNNFVGGVTFNAGITTVVVNFVDSSSNTASCSFEIRVNDNIPPTITCPGNQTGNVDASCNFTIPDYTGLATANDNCAGGVVTQSPIAGTVVSVGTTNIGLTVTDAAGLTANCNFDVVVSDTIPPTASNPADINVQCLADVPAANPNVV</sequence>
<dbReference type="PROSITE" id="PS50825">
    <property type="entry name" value="HYR"/>
    <property type="match status" value="1"/>
</dbReference>
<organism evidence="4 5">
    <name type="scientific">Gilvirhabdus luticola</name>
    <dbReference type="NCBI Taxonomy" id="3079858"/>
    <lineage>
        <taxon>Bacteria</taxon>
        <taxon>Pseudomonadati</taxon>
        <taxon>Bacteroidota</taxon>
        <taxon>Flavobacteriia</taxon>
        <taxon>Flavobacteriales</taxon>
        <taxon>Flavobacteriaceae</taxon>
        <taxon>Gilvirhabdus</taxon>
    </lineage>
</organism>
<dbReference type="InterPro" id="IPR003410">
    <property type="entry name" value="HYR_dom"/>
</dbReference>
<dbReference type="PANTHER" id="PTHR46343:SF2">
    <property type="entry name" value="SUSHI_VON WILLEBRAND FACTOR TYPE A_EGF_PENTRAXIN DOMAIN-CONTAINING 1"/>
    <property type="match status" value="1"/>
</dbReference>
<comment type="caution">
    <text evidence="4">The sequence shown here is derived from an EMBL/GenBank/DDBJ whole genome shotgun (WGS) entry which is preliminary data.</text>
</comment>
<keyword evidence="5" id="KW-1185">Reference proteome</keyword>
<evidence type="ECO:0000313" key="4">
    <source>
        <dbReference type="EMBL" id="MDU8886375.1"/>
    </source>
</evidence>
<dbReference type="EMBL" id="JAWHTF010000004">
    <property type="protein sequence ID" value="MDU8886375.1"/>
    <property type="molecule type" value="Genomic_DNA"/>
</dbReference>
<dbReference type="RefSeq" id="WP_316662385.1">
    <property type="nucleotide sequence ID" value="NZ_JAWHTF010000004.1"/>
</dbReference>
<protein>
    <submittedName>
        <fullName evidence="4">HYR domain-containing protein</fullName>
    </submittedName>
</protein>
<evidence type="ECO:0000313" key="5">
    <source>
        <dbReference type="Proteomes" id="UP001268651"/>
    </source>
</evidence>
<proteinExistence type="predicted"/>
<evidence type="ECO:0000259" key="3">
    <source>
        <dbReference type="PROSITE" id="PS50825"/>
    </source>
</evidence>
<evidence type="ECO:0000256" key="2">
    <source>
        <dbReference type="SAM" id="SignalP"/>
    </source>
</evidence>
<dbReference type="InterPro" id="IPR043555">
    <property type="entry name" value="SRPX-like"/>
</dbReference>
<feature type="non-terminal residue" evidence="4">
    <location>
        <position position="364"/>
    </location>
</feature>
<feature type="chain" id="PRO_5046157999" evidence="2">
    <location>
        <begin position="20"/>
        <end position="364"/>
    </location>
</feature>
<evidence type="ECO:0000256" key="1">
    <source>
        <dbReference type="ARBA" id="ARBA00022737"/>
    </source>
</evidence>
<dbReference type="PANTHER" id="PTHR46343">
    <property type="entry name" value="HYR DOMAIN-CONTAINING PROTEIN"/>
    <property type="match status" value="1"/>
</dbReference>
<feature type="signal peptide" evidence="2">
    <location>
        <begin position="1"/>
        <end position="19"/>
    </location>
</feature>
<gene>
    <name evidence="4" type="ORF">RXV94_09410</name>
</gene>
<keyword evidence="2" id="KW-0732">Signal</keyword>
<keyword evidence="1" id="KW-0677">Repeat</keyword>
<feature type="domain" description="HYR" evidence="3">
    <location>
        <begin position="253"/>
        <end position="336"/>
    </location>
</feature>
<name>A0ABU3U7I9_9FLAO</name>